<feature type="transmembrane region" description="Helical" evidence="2">
    <location>
        <begin position="6"/>
        <end position="24"/>
    </location>
</feature>
<feature type="region of interest" description="Disordered" evidence="1">
    <location>
        <begin position="94"/>
        <end position="129"/>
    </location>
</feature>
<accession>A0ABY8VNY0</accession>
<dbReference type="Proteomes" id="UP001238805">
    <property type="component" value="Chromosome"/>
</dbReference>
<keyword evidence="2" id="KW-1133">Transmembrane helix</keyword>
<dbReference type="InterPro" id="IPR046671">
    <property type="entry name" value="DUF6541"/>
</dbReference>
<feature type="compositionally biased region" description="Pro residues" evidence="1">
    <location>
        <begin position="765"/>
        <end position="777"/>
    </location>
</feature>
<feature type="transmembrane region" description="Helical" evidence="2">
    <location>
        <begin position="376"/>
        <end position="393"/>
    </location>
</feature>
<dbReference type="RefSeq" id="WP_284875920.1">
    <property type="nucleotide sequence ID" value="NZ_CP126970.1"/>
</dbReference>
<feature type="region of interest" description="Disordered" evidence="1">
    <location>
        <begin position="723"/>
        <end position="777"/>
    </location>
</feature>
<sequence length="777" mass="84750">MDLLQAVLITALVFTVPGAALAWVSGLRLPWALASSIPVSFGTFGLVGWLLGVIGWRFDTPSYLLIYAGLFLLAVVWRLGFMLVGRRRHRPVPAVESEAEAEPSEPVEAVPETPAGSTAASIRGEGENRREGGILDPAWLLPAAGVFTGIWLFLSQGFRFLEMAPGQLENIVQGWDVHWHASMVRWIMDEGIADPTRMGELRNIETAADLYYPSAWHTGAYLAADLVGLSPIAAINMTSIVLPGMALPLSAAMIAWKMVGNRGLTAQLAAGIAGIAIFASPVLMWIGTYVGAWPYLGAIAVSGTVLALFMHVPYRPIAAFAAAVSFTGLVQLHPSAVTILLMVLALWWLFHLVWAPARRYTSVAGKIGARFRDLGWLALAGGVGTVVLLPQLLSGSEATEEVSSFTAYEDVTREESWLKSIYMQTRHIDAFPDFDPTLLLWLAGIGGVALILWRRNLWAPIFYGLSVWLTANSLMPFAEPWNEWLDIIGSLHYSTAHRLVMPVALFTFAAAGVGVAVIIRLLSLAPVKKWAPWTTVVSIILGLVAGWGTVRWATADEVLEGAEWGINGPRLDGRMVSDVDLRAFDWLAQQPGAYDGLIMGEPADGHGWMYAYNSLPSVMRHYLWPDAKPGTDTELLYWHGDLLGVGNNDDPEQTNTVDQAAKDLDVRFFYVSPWNFWDFQEPHLPLIDGLWLTPGVTPVYREANVAIFAVNEAFTDAEIEQMRAPGNSPEPLPPLPTDETGAETIHRPTKPDLGGPNPLQTPGNPDTPPVEIPATRP</sequence>
<feature type="transmembrane region" description="Helical" evidence="2">
    <location>
        <begin position="232"/>
        <end position="256"/>
    </location>
</feature>
<evidence type="ECO:0000313" key="4">
    <source>
        <dbReference type="Proteomes" id="UP001238805"/>
    </source>
</evidence>
<evidence type="ECO:0000256" key="2">
    <source>
        <dbReference type="SAM" id="Phobius"/>
    </source>
</evidence>
<evidence type="ECO:0000313" key="3">
    <source>
        <dbReference type="EMBL" id="WIM71349.1"/>
    </source>
</evidence>
<feature type="transmembrane region" description="Helical" evidence="2">
    <location>
        <begin position="499"/>
        <end position="523"/>
    </location>
</feature>
<feature type="transmembrane region" description="Helical" evidence="2">
    <location>
        <begin position="31"/>
        <end position="56"/>
    </location>
</feature>
<feature type="transmembrane region" description="Helical" evidence="2">
    <location>
        <begin position="292"/>
        <end position="310"/>
    </location>
</feature>
<feature type="transmembrane region" description="Helical" evidence="2">
    <location>
        <begin position="461"/>
        <end position="479"/>
    </location>
</feature>
<feature type="transmembrane region" description="Helical" evidence="2">
    <location>
        <begin position="62"/>
        <end position="81"/>
    </location>
</feature>
<keyword evidence="4" id="KW-1185">Reference proteome</keyword>
<feature type="transmembrane region" description="Helical" evidence="2">
    <location>
        <begin position="438"/>
        <end position="454"/>
    </location>
</feature>
<protein>
    <submittedName>
        <fullName evidence="3">Uncharacterized protein</fullName>
    </submittedName>
</protein>
<feature type="transmembrane region" description="Helical" evidence="2">
    <location>
        <begin position="530"/>
        <end position="550"/>
    </location>
</feature>
<dbReference type="EMBL" id="CP126970">
    <property type="protein sequence ID" value="WIM71349.1"/>
    <property type="molecule type" value="Genomic_DNA"/>
</dbReference>
<reference evidence="3 4" key="1">
    <citation type="submission" date="2023-05" db="EMBL/GenBank/DDBJ databases">
        <title>Corynebacterium suedekumii sp. nov. and Corynebacterium breve sp. nov. isolated from raw cow's milk.</title>
        <authorList>
            <person name="Baer M.K."/>
            <person name="Mehl L."/>
            <person name="Hellmuth R."/>
            <person name="Marke G."/>
            <person name="Lipski A."/>
        </authorList>
    </citation>
    <scope>NUCLEOTIDE SEQUENCE [LARGE SCALE GENOMIC DNA]</scope>
    <source>
        <strain evidence="3 4">LM112</strain>
    </source>
</reference>
<dbReference type="Pfam" id="PF20176">
    <property type="entry name" value="DUF6541"/>
    <property type="match status" value="1"/>
</dbReference>
<proteinExistence type="predicted"/>
<keyword evidence="2" id="KW-0812">Transmembrane</keyword>
<keyword evidence="2" id="KW-0472">Membrane</keyword>
<feature type="transmembrane region" description="Helical" evidence="2">
    <location>
        <begin position="339"/>
        <end position="355"/>
    </location>
</feature>
<gene>
    <name evidence="3" type="ORF">QP029_06120</name>
</gene>
<feature type="transmembrane region" description="Helical" evidence="2">
    <location>
        <begin position="268"/>
        <end position="286"/>
    </location>
</feature>
<organism evidence="3 4">
    <name type="scientific">Corynebacterium suedekumii</name>
    <dbReference type="NCBI Taxonomy" id="3049801"/>
    <lineage>
        <taxon>Bacteria</taxon>
        <taxon>Bacillati</taxon>
        <taxon>Actinomycetota</taxon>
        <taxon>Actinomycetes</taxon>
        <taxon>Mycobacteriales</taxon>
        <taxon>Corynebacteriaceae</taxon>
        <taxon>Corynebacterium</taxon>
    </lineage>
</organism>
<name>A0ABY8VNY0_9CORY</name>
<evidence type="ECO:0000256" key="1">
    <source>
        <dbReference type="SAM" id="MobiDB-lite"/>
    </source>
</evidence>